<protein>
    <submittedName>
        <fullName evidence="1">Uncharacterized protein</fullName>
    </submittedName>
</protein>
<accession>A0ACC1K1X2</accession>
<evidence type="ECO:0000313" key="1">
    <source>
        <dbReference type="EMBL" id="KAJ2771574.1"/>
    </source>
</evidence>
<organism evidence="1 2">
    <name type="scientific">Coemansia nantahalensis</name>
    <dbReference type="NCBI Taxonomy" id="2789366"/>
    <lineage>
        <taxon>Eukaryota</taxon>
        <taxon>Fungi</taxon>
        <taxon>Fungi incertae sedis</taxon>
        <taxon>Zoopagomycota</taxon>
        <taxon>Kickxellomycotina</taxon>
        <taxon>Kickxellomycetes</taxon>
        <taxon>Kickxellales</taxon>
        <taxon>Kickxellaceae</taxon>
        <taxon>Coemansia</taxon>
    </lineage>
</organism>
<comment type="caution">
    <text evidence="1">The sequence shown here is derived from an EMBL/GenBank/DDBJ whole genome shotgun (WGS) entry which is preliminary data.</text>
</comment>
<gene>
    <name evidence="1" type="ORF">IWQ57_002151</name>
</gene>
<proteinExistence type="predicted"/>
<reference evidence="1" key="1">
    <citation type="submission" date="2022-07" db="EMBL/GenBank/DDBJ databases">
        <title>Phylogenomic reconstructions and comparative analyses of Kickxellomycotina fungi.</title>
        <authorList>
            <person name="Reynolds N.K."/>
            <person name="Stajich J.E."/>
            <person name="Barry K."/>
            <person name="Grigoriev I.V."/>
            <person name="Crous P."/>
            <person name="Smith M.E."/>
        </authorList>
    </citation>
    <scope>NUCLEOTIDE SEQUENCE</scope>
    <source>
        <strain evidence="1">CBS 109366</strain>
    </source>
</reference>
<keyword evidence="2" id="KW-1185">Reference proteome</keyword>
<dbReference type="EMBL" id="JANBUJ010000515">
    <property type="protein sequence ID" value="KAJ2771574.1"/>
    <property type="molecule type" value="Genomic_DNA"/>
</dbReference>
<sequence>MDKRHRRRSQSPGRDSSRRERHSESRHKRDGGKQRSSDAPQITPDDYFRLNAPFRLWLLNEKGRYFEEMASDKARRYFASFVRAWNDGQLSSRYYTQGGELRSLSKGVVTRHDWGLAGSGSQQATSAAVETRRGTLDPAEDRLAEEERREEARRRRKKERREAREREELILDEVAPKETGREAAIAKRRNLNQARHSEKSLDVEIPDEDMYRDAGDDLAAFKQDRDARERRQQARRQAVRDVQGRDERLKERADKERSTVEALREMARQSRALGLGMTPRPEAPH</sequence>
<evidence type="ECO:0000313" key="2">
    <source>
        <dbReference type="Proteomes" id="UP001140234"/>
    </source>
</evidence>
<dbReference type="Proteomes" id="UP001140234">
    <property type="component" value="Unassembled WGS sequence"/>
</dbReference>
<name>A0ACC1K1X2_9FUNG</name>